<proteinExistence type="predicted"/>
<gene>
    <name evidence="1" type="ORF">NPA07_00760</name>
</gene>
<dbReference type="InterPro" id="IPR027417">
    <property type="entry name" value="P-loop_NTPase"/>
</dbReference>
<keyword evidence="1" id="KW-0548">Nucleotidyltransferase</keyword>
<dbReference type="GO" id="GO:0003887">
    <property type="term" value="F:DNA-directed DNA polymerase activity"/>
    <property type="evidence" value="ECO:0007669"/>
    <property type="project" value="UniProtKB-EC"/>
</dbReference>
<dbReference type="Pfam" id="PF13177">
    <property type="entry name" value="DNA_pol3_delta2"/>
    <property type="match status" value="1"/>
</dbReference>
<evidence type="ECO:0000313" key="2">
    <source>
        <dbReference type="Proteomes" id="UP001058569"/>
    </source>
</evidence>
<keyword evidence="2" id="KW-1185">Reference proteome</keyword>
<accession>A0ABY5J011</accession>
<keyword evidence="1" id="KW-0808">Transferase</keyword>
<evidence type="ECO:0000313" key="1">
    <source>
        <dbReference type="EMBL" id="UUD35396.1"/>
    </source>
</evidence>
<name>A0ABY5J011_9BACT</name>
<dbReference type="NCBIfam" id="NF005515">
    <property type="entry name" value="PRK07132.1"/>
    <property type="match status" value="1"/>
</dbReference>
<dbReference type="EC" id="2.7.7.7" evidence="1"/>
<dbReference type="SUPFAM" id="SSF52540">
    <property type="entry name" value="P-loop containing nucleoside triphosphate hydrolases"/>
    <property type="match status" value="1"/>
</dbReference>
<dbReference type="PANTHER" id="PTHR11669">
    <property type="entry name" value="REPLICATION FACTOR C / DNA POLYMERASE III GAMMA-TAU SUBUNIT"/>
    <property type="match status" value="1"/>
</dbReference>
<dbReference type="EMBL" id="CP101806">
    <property type="protein sequence ID" value="UUD35396.1"/>
    <property type="molecule type" value="Genomic_DNA"/>
</dbReference>
<dbReference type="InterPro" id="IPR050238">
    <property type="entry name" value="DNA_Rep/Repair_Clamp_Loader"/>
</dbReference>
<dbReference type="Proteomes" id="UP001058569">
    <property type="component" value="Chromosome"/>
</dbReference>
<organism evidence="1 2">
    <name type="scientific">Mycoplasmopsis caviae</name>
    <dbReference type="NCBI Taxonomy" id="55603"/>
    <lineage>
        <taxon>Bacteria</taxon>
        <taxon>Bacillati</taxon>
        <taxon>Mycoplasmatota</taxon>
        <taxon>Mycoplasmoidales</taxon>
        <taxon>Metamycoplasmataceae</taxon>
        <taxon>Mycoplasmopsis</taxon>
    </lineage>
</organism>
<reference evidence="1" key="1">
    <citation type="submission" date="2022-07" db="EMBL/GenBank/DDBJ databases">
        <title>Complete genome of Mycoplasma caviae type strain G122.</title>
        <authorList>
            <person name="Spergser J."/>
        </authorList>
    </citation>
    <scope>NUCLEOTIDE SEQUENCE</scope>
    <source>
        <strain evidence="1">G122</strain>
    </source>
</reference>
<dbReference type="Gene3D" id="3.40.50.300">
    <property type="entry name" value="P-loop containing nucleotide triphosphate hydrolases"/>
    <property type="match status" value="1"/>
</dbReference>
<protein>
    <submittedName>
        <fullName evidence="1">DNA polymerase III subunit delta</fullName>
        <ecNumber evidence="1">2.7.7.7</ecNumber>
    </submittedName>
</protein>
<sequence>MVSKNVITILENSLINNKLSHCYLLKAPYGLNIDDSILYMVNKICNSKLETLNLETMLPNVQIFEDNGNENNLKKEKIVAGFEETSLSSFIEGQKKITIFKNVENASKAALNSLLKIIEEPSENVIFILTTNNISKVLETIKSRSITINISAPSTQELASELSIEYSEDETWFYSHIFTDLSQVKKYTNSESFRLISELLEAVEMSMKNPHYLYIFLSKFTKKDLKDDFVFLSMTLRFIFSWLWTADSFCQKKYSKLLSKLKNTKFDLFNCFIVIDDFLKTQNSNANFFLQAEKMLIRLLESYA</sequence>
<dbReference type="RefSeq" id="WP_256553228.1">
    <property type="nucleotide sequence ID" value="NZ_CP101806.1"/>
</dbReference>
<dbReference type="PANTHER" id="PTHR11669:SF8">
    <property type="entry name" value="DNA POLYMERASE III SUBUNIT DELTA"/>
    <property type="match status" value="1"/>
</dbReference>